<accession>A0ABT2NFP8</accession>
<keyword evidence="1" id="KW-1133">Transmembrane helix</keyword>
<protein>
    <submittedName>
        <fullName evidence="2">Uncharacterized protein</fullName>
    </submittedName>
</protein>
<gene>
    <name evidence="2" type="ORF">NG792_27815</name>
</gene>
<organism evidence="2 3">
    <name type="scientific">Laspinema olomoucense D3b</name>
    <dbReference type="NCBI Taxonomy" id="2953688"/>
    <lineage>
        <taxon>Bacteria</taxon>
        <taxon>Bacillati</taxon>
        <taxon>Cyanobacteriota</taxon>
        <taxon>Cyanophyceae</taxon>
        <taxon>Oscillatoriophycideae</taxon>
        <taxon>Oscillatoriales</taxon>
        <taxon>Laspinemataceae</taxon>
        <taxon>Laspinema</taxon>
        <taxon>Laspinema olomoucense</taxon>
    </lineage>
</organism>
<dbReference type="RefSeq" id="WP_261237694.1">
    <property type="nucleotide sequence ID" value="NZ_JAMXFA010000073.1"/>
</dbReference>
<comment type="caution">
    <text evidence="2">The sequence shown here is derived from an EMBL/GenBank/DDBJ whole genome shotgun (WGS) entry which is preliminary data.</text>
</comment>
<dbReference type="Proteomes" id="UP001525961">
    <property type="component" value="Unassembled WGS sequence"/>
</dbReference>
<sequence length="91" mass="9703">MSDNNKVTINGTHQSIAVWAVTTIPLFGFFVCWLLLLSAGEFIDGVQGVGCDTPTSLVDSPQSIWNKGGCVVNNVRKVIPSRNQPADSTAP</sequence>
<keyword evidence="1" id="KW-0812">Transmembrane</keyword>
<name>A0ABT2NFP8_9CYAN</name>
<keyword evidence="3" id="KW-1185">Reference proteome</keyword>
<keyword evidence="1" id="KW-0472">Membrane</keyword>
<proteinExistence type="predicted"/>
<reference evidence="2 3" key="1">
    <citation type="journal article" date="2022" name="Front. Microbiol.">
        <title>High genomic differentiation and limited gene flow indicate recent cryptic speciation within the genus Laspinema (cyanobacteria).</title>
        <authorList>
            <person name="Stanojkovic A."/>
            <person name="Skoupy S."/>
            <person name="Skaloud P."/>
            <person name="Dvorak P."/>
        </authorList>
    </citation>
    <scope>NUCLEOTIDE SEQUENCE [LARGE SCALE GENOMIC DNA]</scope>
    <source>
        <strain evidence="2 3">D3b</strain>
    </source>
</reference>
<evidence type="ECO:0000256" key="1">
    <source>
        <dbReference type="SAM" id="Phobius"/>
    </source>
</evidence>
<evidence type="ECO:0000313" key="2">
    <source>
        <dbReference type="EMBL" id="MCT7981534.1"/>
    </source>
</evidence>
<evidence type="ECO:0000313" key="3">
    <source>
        <dbReference type="Proteomes" id="UP001525961"/>
    </source>
</evidence>
<feature type="transmembrane region" description="Helical" evidence="1">
    <location>
        <begin position="16"/>
        <end position="37"/>
    </location>
</feature>
<dbReference type="EMBL" id="JAMXFA010000073">
    <property type="protein sequence ID" value="MCT7981534.1"/>
    <property type="molecule type" value="Genomic_DNA"/>
</dbReference>